<evidence type="ECO:0000313" key="2">
    <source>
        <dbReference type="Proteomes" id="UP000318405"/>
    </source>
</evidence>
<proteinExistence type="predicted"/>
<dbReference type="OrthoDB" id="21822at2"/>
<keyword evidence="2" id="KW-1185">Reference proteome</keyword>
<protein>
    <submittedName>
        <fullName evidence="1">Acyl-CoA thioesterase</fullName>
    </submittedName>
</protein>
<dbReference type="Gene3D" id="3.10.129.10">
    <property type="entry name" value="Hotdog Thioesterase"/>
    <property type="match status" value="1"/>
</dbReference>
<sequence>MMRGTEYVISESPFIVRRVVRWSDCDPAGVVYTGRFTDYLLGAVSLFNEYLAAGARSLGEAHGVDTPCRGLSLSFEGTLWPRDEIDIRCAVGDIRQRSYDLACTATRPDGTPVFHARFSPICVRRDARVGTDIPASLRAVLSAHATRPSPQGSFS</sequence>
<dbReference type="InterPro" id="IPR029069">
    <property type="entry name" value="HotDog_dom_sf"/>
</dbReference>
<gene>
    <name evidence="1" type="ORF">FOZ76_06390</name>
</gene>
<evidence type="ECO:0000313" key="1">
    <source>
        <dbReference type="EMBL" id="TSH97415.1"/>
    </source>
</evidence>
<reference evidence="1 2" key="1">
    <citation type="submission" date="2019-07" db="EMBL/GenBank/DDBJ databases">
        <title>Qingshengfaniella alkalisoli gen. nov., sp. nov., isolated from saline soil.</title>
        <authorList>
            <person name="Xu L."/>
            <person name="Huang X.-X."/>
            <person name="Sun J.-Q."/>
        </authorList>
    </citation>
    <scope>NUCLEOTIDE SEQUENCE [LARGE SCALE GENOMIC DNA]</scope>
    <source>
        <strain evidence="1 2">DSM 27279</strain>
    </source>
</reference>
<dbReference type="Pfam" id="PF13279">
    <property type="entry name" value="4HBT_2"/>
    <property type="match status" value="1"/>
</dbReference>
<dbReference type="SUPFAM" id="SSF54637">
    <property type="entry name" value="Thioesterase/thiol ester dehydrase-isomerase"/>
    <property type="match status" value="1"/>
</dbReference>
<name>A0A556AY61_9BURK</name>
<dbReference type="CDD" id="cd00586">
    <property type="entry name" value="4HBT"/>
    <property type="match status" value="1"/>
</dbReference>
<dbReference type="Proteomes" id="UP000318405">
    <property type="component" value="Unassembled WGS sequence"/>
</dbReference>
<dbReference type="EMBL" id="VLTJ01000010">
    <property type="protein sequence ID" value="TSH97415.1"/>
    <property type="molecule type" value="Genomic_DNA"/>
</dbReference>
<accession>A0A556AY61</accession>
<comment type="caution">
    <text evidence="1">The sequence shown here is derived from an EMBL/GenBank/DDBJ whole genome shotgun (WGS) entry which is preliminary data.</text>
</comment>
<dbReference type="AlphaFoldDB" id="A0A556AY61"/>
<organism evidence="1 2">
    <name type="scientific">Verticiella sediminum</name>
    <dbReference type="NCBI Taxonomy" id="1247510"/>
    <lineage>
        <taxon>Bacteria</taxon>
        <taxon>Pseudomonadati</taxon>
        <taxon>Pseudomonadota</taxon>
        <taxon>Betaproteobacteria</taxon>
        <taxon>Burkholderiales</taxon>
        <taxon>Alcaligenaceae</taxon>
        <taxon>Verticiella</taxon>
    </lineage>
</organism>